<dbReference type="PANTHER" id="PTHR38445">
    <property type="entry name" value="HTH-TYPE TRANSCRIPTIONAL REPRESSOR YTRA"/>
    <property type="match status" value="1"/>
</dbReference>
<dbReference type="SUPFAM" id="SSF46785">
    <property type="entry name" value="Winged helix' DNA-binding domain"/>
    <property type="match status" value="1"/>
</dbReference>
<dbReference type="InterPro" id="IPR036390">
    <property type="entry name" value="WH_DNA-bd_sf"/>
</dbReference>
<keyword evidence="1" id="KW-0805">Transcription regulation</keyword>
<dbReference type="GO" id="GO:0003677">
    <property type="term" value="F:DNA binding"/>
    <property type="evidence" value="ECO:0007669"/>
    <property type="project" value="UniProtKB-KW"/>
</dbReference>
<keyword evidence="2" id="KW-0238">DNA-binding</keyword>
<protein>
    <recommendedName>
        <fullName evidence="4">HTH gntR-type domain-containing protein</fullName>
    </recommendedName>
</protein>
<dbReference type="PROSITE" id="PS50949">
    <property type="entry name" value="HTH_GNTR"/>
    <property type="match status" value="1"/>
</dbReference>
<evidence type="ECO:0000256" key="1">
    <source>
        <dbReference type="ARBA" id="ARBA00023015"/>
    </source>
</evidence>
<evidence type="ECO:0000313" key="7">
    <source>
        <dbReference type="Proteomes" id="UP000069771"/>
    </source>
</evidence>
<name>A0A140DXX4_9FIRM</name>
<evidence type="ECO:0000313" key="8">
    <source>
        <dbReference type="Proteomes" id="UP000186758"/>
    </source>
</evidence>
<organism evidence="5 7">
    <name type="scientific">Faecalibaculum rodentium</name>
    <dbReference type="NCBI Taxonomy" id="1702221"/>
    <lineage>
        <taxon>Bacteria</taxon>
        <taxon>Bacillati</taxon>
        <taxon>Bacillota</taxon>
        <taxon>Erysipelotrichia</taxon>
        <taxon>Erysipelotrichales</taxon>
        <taxon>Erysipelotrichaceae</taxon>
        <taxon>Faecalibaculum</taxon>
    </lineage>
</organism>
<evidence type="ECO:0000313" key="5">
    <source>
        <dbReference type="EMBL" id="AMK55501.1"/>
    </source>
</evidence>
<reference evidence="6 8" key="2">
    <citation type="submission" date="2016-11" db="EMBL/GenBank/DDBJ databases">
        <title>Description of two novel members of the family Erysipelotrichaceae: Ileibacterium lipovorans gen. nov., sp. nov. and Dubosiella newyorkensis, gen. nov., sp. nov.</title>
        <authorList>
            <person name="Cox L.M."/>
            <person name="Sohn J."/>
            <person name="Tyrrell K.L."/>
            <person name="Citron D.M."/>
            <person name="Lawson P.A."/>
            <person name="Patel N.B."/>
            <person name="Iizumi T."/>
            <person name="Perez-Perez G.I."/>
            <person name="Goldstein E.J."/>
            <person name="Blaser M.J."/>
        </authorList>
    </citation>
    <scope>NUCLEOTIDE SEQUENCE [LARGE SCALE GENOMIC DNA]</scope>
    <source>
        <strain evidence="6 8">NYU-BL-K8</strain>
    </source>
</reference>
<evidence type="ECO:0000256" key="3">
    <source>
        <dbReference type="ARBA" id="ARBA00023163"/>
    </source>
</evidence>
<sequence length="119" mass="13607">MEFDNQRPIWLQIVEHIRQGIIAGTWGEGEKLPSVREWALELQVNPNTMVKALAQLEREGLITTRRGAGKYVAADSRLLTERARDEAREVTDRYLSQMKQLGYTKEDIAALLRKKGISI</sequence>
<dbReference type="EMBL" id="MPJZ01000004">
    <property type="protein sequence ID" value="OLU47424.1"/>
    <property type="molecule type" value="Genomic_DNA"/>
</dbReference>
<gene>
    <name evidence="5" type="ORF">AALO17_23670</name>
    <name evidence="6" type="ORF">BO223_00175</name>
</gene>
<dbReference type="AlphaFoldDB" id="A0A140DXX4"/>
<dbReference type="OrthoDB" id="163333at2"/>
<dbReference type="STRING" id="1702221.AALO17_23670"/>
<dbReference type="InterPro" id="IPR000524">
    <property type="entry name" value="Tscrpt_reg_HTH_GntR"/>
</dbReference>
<dbReference type="PANTHER" id="PTHR38445:SF6">
    <property type="entry name" value="GNTR-FAMILY TRANSCRIPTIONAL REGULATOR"/>
    <property type="match status" value="1"/>
</dbReference>
<keyword evidence="3" id="KW-0804">Transcription</keyword>
<dbReference type="Gene3D" id="1.10.10.10">
    <property type="entry name" value="Winged helix-like DNA-binding domain superfamily/Winged helix DNA-binding domain"/>
    <property type="match status" value="1"/>
</dbReference>
<dbReference type="Pfam" id="PF00392">
    <property type="entry name" value="GntR"/>
    <property type="match status" value="1"/>
</dbReference>
<dbReference type="KEGG" id="fro:AALO17_23670"/>
<feature type="domain" description="HTH gntR-type" evidence="4">
    <location>
        <begin position="7"/>
        <end position="75"/>
    </location>
</feature>
<evidence type="ECO:0000313" key="6">
    <source>
        <dbReference type="EMBL" id="OLU47424.1"/>
    </source>
</evidence>
<dbReference type="Proteomes" id="UP000069771">
    <property type="component" value="Chromosome"/>
</dbReference>
<evidence type="ECO:0000259" key="4">
    <source>
        <dbReference type="PROSITE" id="PS50949"/>
    </source>
</evidence>
<dbReference type="CDD" id="cd07377">
    <property type="entry name" value="WHTH_GntR"/>
    <property type="match status" value="1"/>
</dbReference>
<accession>A0A140DXX4</accession>
<dbReference type="GO" id="GO:0003700">
    <property type="term" value="F:DNA-binding transcription factor activity"/>
    <property type="evidence" value="ECO:0007669"/>
    <property type="project" value="InterPro"/>
</dbReference>
<dbReference type="RefSeq" id="WP_067559241.1">
    <property type="nucleotide sequence ID" value="NZ_CAJTBG010000003.1"/>
</dbReference>
<dbReference type="InterPro" id="IPR036388">
    <property type="entry name" value="WH-like_DNA-bd_sf"/>
</dbReference>
<dbReference type="EMBL" id="CP011391">
    <property type="protein sequence ID" value="AMK55501.1"/>
    <property type="molecule type" value="Genomic_DNA"/>
</dbReference>
<keyword evidence="7" id="KW-1185">Reference proteome</keyword>
<proteinExistence type="predicted"/>
<dbReference type="SMART" id="SM00345">
    <property type="entry name" value="HTH_GNTR"/>
    <property type="match status" value="1"/>
</dbReference>
<evidence type="ECO:0000256" key="2">
    <source>
        <dbReference type="ARBA" id="ARBA00023125"/>
    </source>
</evidence>
<reference evidence="5 7" key="1">
    <citation type="journal article" date="2016" name="Gut Pathog.">
        <title>Whole genome sequencing of "Faecalibaculum rodentium" ALO17, isolated from C57BL/6J laboratory mouse feces.</title>
        <authorList>
            <person name="Lim S."/>
            <person name="Chang D.H."/>
            <person name="Ahn S."/>
            <person name="Kim B.C."/>
        </authorList>
    </citation>
    <scope>NUCLEOTIDE SEQUENCE [LARGE SCALE GENOMIC DNA]</scope>
    <source>
        <strain evidence="5 7">Alo17</strain>
    </source>
</reference>
<dbReference type="GeneID" id="78478901"/>
<dbReference type="Proteomes" id="UP000186758">
    <property type="component" value="Unassembled WGS sequence"/>
</dbReference>